<protein>
    <submittedName>
        <fullName evidence="1">14537_t:CDS:1</fullName>
    </submittedName>
</protein>
<evidence type="ECO:0000313" key="1">
    <source>
        <dbReference type="EMBL" id="CAG8673129.1"/>
    </source>
</evidence>
<evidence type="ECO:0000313" key="2">
    <source>
        <dbReference type="Proteomes" id="UP000789375"/>
    </source>
</evidence>
<comment type="caution">
    <text evidence="1">The sequence shown here is derived from an EMBL/GenBank/DDBJ whole genome shotgun (WGS) entry which is preliminary data.</text>
</comment>
<reference evidence="1" key="1">
    <citation type="submission" date="2021-06" db="EMBL/GenBank/DDBJ databases">
        <authorList>
            <person name="Kallberg Y."/>
            <person name="Tangrot J."/>
            <person name="Rosling A."/>
        </authorList>
    </citation>
    <scope>NUCLEOTIDE SEQUENCE</scope>
    <source>
        <strain evidence="1">87-6 pot B 2015</strain>
    </source>
</reference>
<dbReference type="AlphaFoldDB" id="A0A9N9EFS7"/>
<dbReference type="Proteomes" id="UP000789375">
    <property type="component" value="Unassembled WGS sequence"/>
</dbReference>
<sequence length="274" mass="31423">MSGICSRYYKTNKDNPDIPERFLRHLKKVGSYYSALVDITACACNEKYKKQFSDMDLVLLKPVIDSQPIFSWTSVIKKSVHITEEYEKFKKSCLHDHVIFDKLKEIYGTDNNNPHLDEEKIKQHLYLHAEMNILKDIINQRDKRPVFIALYHRWLLPDTKDVTFKNDALKYMITDLDRIIRKELLDKHVDIRARSDSEGESGNSDYAVHVDAKVDDLIESELFGACLSTIDDFAGDLFPEVTDLQAGVDSLTTCSGRVTGSALVMEILLTVNQV</sequence>
<dbReference type="EMBL" id="CAJVPP010006034">
    <property type="protein sequence ID" value="CAG8673129.1"/>
    <property type="molecule type" value="Genomic_DNA"/>
</dbReference>
<name>A0A9N9EFS7_FUNMO</name>
<keyword evidence="2" id="KW-1185">Reference proteome</keyword>
<proteinExistence type="predicted"/>
<accession>A0A9N9EFS7</accession>
<gene>
    <name evidence="1" type="ORF">FMOSSE_LOCUS12514</name>
</gene>
<organism evidence="1 2">
    <name type="scientific">Funneliformis mosseae</name>
    <name type="common">Endomycorrhizal fungus</name>
    <name type="synonym">Glomus mosseae</name>
    <dbReference type="NCBI Taxonomy" id="27381"/>
    <lineage>
        <taxon>Eukaryota</taxon>
        <taxon>Fungi</taxon>
        <taxon>Fungi incertae sedis</taxon>
        <taxon>Mucoromycota</taxon>
        <taxon>Glomeromycotina</taxon>
        <taxon>Glomeromycetes</taxon>
        <taxon>Glomerales</taxon>
        <taxon>Glomeraceae</taxon>
        <taxon>Funneliformis</taxon>
    </lineage>
</organism>